<dbReference type="Proteomes" id="UP001066276">
    <property type="component" value="Chromosome 7"/>
</dbReference>
<keyword evidence="6" id="KW-1185">Reference proteome</keyword>
<keyword evidence="2" id="KW-0430">Lectin</keyword>
<dbReference type="InterPro" id="IPR036404">
    <property type="entry name" value="Jacalin-like_lectin_dom_sf"/>
</dbReference>
<dbReference type="PANTHER" id="PTHR33589">
    <property type="entry name" value="OS11G0524900 PROTEIN"/>
    <property type="match status" value="1"/>
</dbReference>
<gene>
    <name evidence="5" type="ORF">NDU88_003909</name>
</gene>
<dbReference type="SMART" id="SM00915">
    <property type="entry name" value="Jacalin"/>
    <property type="match status" value="1"/>
</dbReference>
<evidence type="ECO:0000256" key="1">
    <source>
        <dbReference type="ARBA" id="ARBA00022729"/>
    </source>
</evidence>
<sequence>MKLGLSAPLLTPTHLDKMVYITLLALLCAALCVNAGTPRSSSYSGEYGGGGGKRFSQSGNQLDGPLTALRIRVNRQYVTGLQVRYGTTWSIYQGGKLGDLEEVFLHPGEHIIQVHGKYSSYVRKLVFITNKGRQFPFGKDYGTSFNGAPLYPGSVLRFLSGSSGSVINAIGFHWDKPNSGCVHCSQ</sequence>
<proteinExistence type="predicted"/>
<dbReference type="PANTHER" id="PTHR33589:SF4">
    <property type="entry name" value="ZYMOGEN GRANULE MEMBRANE PROTEIN 16"/>
    <property type="match status" value="1"/>
</dbReference>
<organism evidence="5 6">
    <name type="scientific">Pleurodeles waltl</name>
    <name type="common">Iberian ribbed newt</name>
    <dbReference type="NCBI Taxonomy" id="8319"/>
    <lineage>
        <taxon>Eukaryota</taxon>
        <taxon>Metazoa</taxon>
        <taxon>Chordata</taxon>
        <taxon>Craniata</taxon>
        <taxon>Vertebrata</taxon>
        <taxon>Euteleostomi</taxon>
        <taxon>Amphibia</taxon>
        <taxon>Batrachia</taxon>
        <taxon>Caudata</taxon>
        <taxon>Salamandroidea</taxon>
        <taxon>Salamandridae</taxon>
        <taxon>Pleurodelinae</taxon>
        <taxon>Pleurodeles</taxon>
    </lineage>
</organism>
<feature type="signal peptide" evidence="3">
    <location>
        <begin position="1"/>
        <end position="35"/>
    </location>
</feature>
<feature type="domain" description="Jacalin-type lectin" evidence="4">
    <location>
        <begin position="41"/>
        <end position="176"/>
    </location>
</feature>
<dbReference type="EMBL" id="JANPWB010000011">
    <property type="protein sequence ID" value="KAJ1125480.1"/>
    <property type="molecule type" value="Genomic_DNA"/>
</dbReference>
<evidence type="ECO:0000256" key="2">
    <source>
        <dbReference type="ARBA" id="ARBA00022734"/>
    </source>
</evidence>
<name>A0AAV7PJJ0_PLEWA</name>
<dbReference type="CDD" id="cd09611">
    <property type="entry name" value="Jacalin_ZG16_like"/>
    <property type="match status" value="1"/>
</dbReference>
<comment type="caution">
    <text evidence="5">The sequence shown here is derived from an EMBL/GenBank/DDBJ whole genome shotgun (WGS) entry which is preliminary data.</text>
</comment>
<evidence type="ECO:0000313" key="6">
    <source>
        <dbReference type="Proteomes" id="UP001066276"/>
    </source>
</evidence>
<dbReference type="Gene3D" id="2.100.10.30">
    <property type="entry name" value="Jacalin-like lectin domain"/>
    <property type="match status" value="1"/>
</dbReference>
<dbReference type="InterPro" id="IPR001229">
    <property type="entry name" value="Jacalin-like_lectin_dom"/>
</dbReference>
<dbReference type="Pfam" id="PF01419">
    <property type="entry name" value="Jacalin"/>
    <property type="match status" value="1"/>
</dbReference>
<dbReference type="InterPro" id="IPR052321">
    <property type="entry name" value="PolyBind_ProtTraffic"/>
</dbReference>
<evidence type="ECO:0000259" key="4">
    <source>
        <dbReference type="PROSITE" id="PS51752"/>
    </source>
</evidence>
<accession>A0AAV7PJJ0</accession>
<dbReference type="PROSITE" id="PS51752">
    <property type="entry name" value="JACALIN_LECTIN"/>
    <property type="match status" value="1"/>
</dbReference>
<dbReference type="SUPFAM" id="SSF51101">
    <property type="entry name" value="Mannose-binding lectins"/>
    <property type="match status" value="1"/>
</dbReference>
<dbReference type="GO" id="GO:0030246">
    <property type="term" value="F:carbohydrate binding"/>
    <property type="evidence" value="ECO:0007669"/>
    <property type="project" value="UniProtKB-KW"/>
</dbReference>
<dbReference type="AlphaFoldDB" id="A0AAV7PJJ0"/>
<evidence type="ECO:0000313" key="5">
    <source>
        <dbReference type="EMBL" id="KAJ1125480.1"/>
    </source>
</evidence>
<protein>
    <recommendedName>
        <fullName evidence="4">Jacalin-type lectin domain-containing protein</fullName>
    </recommendedName>
</protein>
<keyword evidence="1 3" id="KW-0732">Signal</keyword>
<feature type="chain" id="PRO_5043709239" description="Jacalin-type lectin domain-containing protein" evidence="3">
    <location>
        <begin position="36"/>
        <end position="186"/>
    </location>
</feature>
<reference evidence="5" key="1">
    <citation type="journal article" date="2022" name="bioRxiv">
        <title>Sequencing and chromosome-scale assembly of the giantPleurodeles waltlgenome.</title>
        <authorList>
            <person name="Brown T."/>
            <person name="Elewa A."/>
            <person name="Iarovenko S."/>
            <person name="Subramanian E."/>
            <person name="Araus A.J."/>
            <person name="Petzold A."/>
            <person name="Susuki M."/>
            <person name="Suzuki K.-i.T."/>
            <person name="Hayashi T."/>
            <person name="Toyoda A."/>
            <person name="Oliveira C."/>
            <person name="Osipova E."/>
            <person name="Leigh N.D."/>
            <person name="Simon A."/>
            <person name="Yun M.H."/>
        </authorList>
    </citation>
    <scope>NUCLEOTIDE SEQUENCE</scope>
    <source>
        <strain evidence="5">20211129_DDA</strain>
        <tissue evidence="5">Liver</tissue>
    </source>
</reference>
<evidence type="ECO:0000256" key="3">
    <source>
        <dbReference type="SAM" id="SignalP"/>
    </source>
</evidence>